<proteinExistence type="predicted"/>
<dbReference type="AlphaFoldDB" id="A0A1M7YMS5"/>
<dbReference type="STRING" id="1121345.SAMN02745217_04334"/>
<name>A0A1M7YMS5_9FIRM</name>
<dbReference type="Proteomes" id="UP000184612">
    <property type="component" value="Unassembled WGS sequence"/>
</dbReference>
<evidence type="ECO:0000313" key="1">
    <source>
        <dbReference type="EMBL" id="SHO53868.1"/>
    </source>
</evidence>
<dbReference type="Gene3D" id="3.40.50.10850">
    <property type="entry name" value="Ntrc-like two-domain protein"/>
    <property type="match status" value="1"/>
</dbReference>
<dbReference type="Gene3D" id="3.40.50.300">
    <property type="entry name" value="P-loop containing nucleotide triphosphate hydrolases"/>
    <property type="match status" value="1"/>
</dbReference>
<protein>
    <submittedName>
        <fullName evidence="1">Uncharacterized protein</fullName>
    </submittedName>
</protein>
<evidence type="ECO:0000313" key="2">
    <source>
        <dbReference type="Proteomes" id="UP000184612"/>
    </source>
</evidence>
<dbReference type="RefSeq" id="WP_073590964.1">
    <property type="nucleotide sequence ID" value="NZ_FRFD01000015.1"/>
</dbReference>
<gene>
    <name evidence="1" type="ORF">SAMN02745217_04334</name>
</gene>
<organism evidence="1 2">
    <name type="scientific">Anaerocolumna xylanovorans DSM 12503</name>
    <dbReference type="NCBI Taxonomy" id="1121345"/>
    <lineage>
        <taxon>Bacteria</taxon>
        <taxon>Bacillati</taxon>
        <taxon>Bacillota</taxon>
        <taxon>Clostridia</taxon>
        <taxon>Lachnospirales</taxon>
        <taxon>Lachnospiraceae</taxon>
        <taxon>Anaerocolumna</taxon>
    </lineage>
</organism>
<reference evidence="1 2" key="1">
    <citation type="submission" date="2016-12" db="EMBL/GenBank/DDBJ databases">
        <authorList>
            <person name="Song W.-J."/>
            <person name="Kurnit D.M."/>
        </authorList>
    </citation>
    <scope>NUCLEOTIDE SEQUENCE [LARGE SCALE GENOMIC DNA]</scope>
    <source>
        <strain evidence="1 2">DSM 12503</strain>
    </source>
</reference>
<keyword evidence="2" id="KW-1185">Reference proteome</keyword>
<dbReference type="OrthoDB" id="9777019at2"/>
<dbReference type="EMBL" id="FRFD01000015">
    <property type="protein sequence ID" value="SHO53868.1"/>
    <property type="molecule type" value="Genomic_DNA"/>
</dbReference>
<accession>A0A1M7YMS5</accession>
<sequence length="315" mass="36227">MYKTLAIYDKDMEYLRHLADYLKSKAPGLFQIKLFTKEETLKEFLKAETADILLLAEETPEAESMAAYCSHLVLLTPVPIPEKKSSLHTIYKYQPGEAILKELRELLPEGALRNTGAHTLEKEIISVISLNPGKLSQGFSLSLWNEKCEEKKTLFITFLAYPLLKELRIQEGETGLSEFIYYLKQNAPGLVRKGKEYVNIRENFEYIKGVSFGTDLYELTAEDVSNWFVLLSSWEYDTVLFDIGIFTQASIKVLQESSVVYLVSEEDRLNEEQLANFFLQLKWAGYEELLQKIVIIRVGKEKANSYEDCLLKELV</sequence>
<dbReference type="InterPro" id="IPR027417">
    <property type="entry name" value="P-loop_NTPase"/>
</dbReference>